<protein>
    <submittedName>
        <fullName evidence="2">Uncharacterized protein</fullName>
    </submittedName>
</protein>
<dbReference type="WBParaSite" id="nRc.2.0.1.t22749-RA">
    <property type="protein sequence ID" value="nRc.2.0.1.t22749-RA"/>
    <property type="gene ID" value="nRc.2.0.1.g22749"/>
</dbReference>
<organism evidence="1 2">
    <name type="scientific">Romanomermis culicivorax</name>
    <name type="common">Nematode worm</name>
    <dbReference type="NCBI Taxonomy" id="13658"/>
    <lineage>
        <taxon>Eukaryota</taxon>
        <taxon>Metazoa</taxon>
        <taxon>Ecdysozoa</taxon>
        <taxon>Nematoda</taxon>
        <taxon>Enoplea</taxon>
        <taxon>Dorylaimia</taxon>
        <taxon>Mermithida</taxon>
        <taxon>Mermithoidea</taxon>
        <taxon>Mermithidae</taxon>
        <taxon>Romanomermis</taxon>
    </lineage>
</organism>
<dbReference type="AlphaFoldDB" id="A0A915J8F2"/>
<name>A0A915J8F2_ROMCU</name>
<accession>A0A915J8F2</accession>
<evidence type="ECO:0000313" key="1">
    <source>
        <dbReference type="Proteomes" id="UP000887565"/>
    </source>
</evidence>
<keyword evidence="1" id="KW-1185">Reference proteome</keyword>
<dbReference type="Proteomes" id="UP000887565">
    <property type="component" value="Unplaced"/>
</dbReference>
<evidence type="ECO:0000313" key="2">
    <source>
        <dbReference type="WBParaSite" id="nRc.2.0.1.t22749-RA"/>
    </source>
</evidence>
<proteinExistence type="predicted"/>
<reference evidence="2" key="1">
    <citation type="submission" date="2022-11" db="UniProtKB">
        <authorList>
            <consortium name="WormBaseParasite"/>
        </authorList>
    </citation>
    <scope>IDENTIFICATION</scope>
</reference>
<sequence length="178" mass="19386">MFGFASSTYSVLATISVLEFSPINIDYGSSKPLSLCSLTHYSNLYFAAYPAIAKLLVNSGKIANRIESNSGISICKQRIETEVSINYITEQKSAIISTQYGKNVSTRGGLGNVMMSPVANQAENQKHHLQIIDAWSISNDIDGNNFHFLPQLDDRLSNSAVGSILNHDIVGSQVNVIE</sequence>